<dbReference type="KEGG" id="aot:AcetOri_orf04565"/>
<feature type="region of interest" description="Disordered" evidence="1">
    <location>
        <begin position="53"/>
        <end position="72"/>
    </location>
</feature>
<dbReference type="AlphaFoldDB" id="A0A2Z5ZLR9"/>
<sequence>MPPASIYKSETALCGAISAPAEKTILPPHLPLPPPPLSRFGKSAGLLREHCQPKKLARKPLQPHSLLLQQRE</sequence>
<reference evidence="2 3" key="1">
    <citation type="submission" date="2018-02" db="EMBL/GenBank/DDBJ databases">
        <title>Acetobacter orientalis genome.</title>
        <authorList>
            <person name="Nakashima N."/>
            <person name="Tamura T."/>
        </authorList>
    </citation>
    <scope>NUCLEOTIDE SEQUENCE [LARGE SCALE GENOMIC DNA]</scope>
    <source>
        <strain evidence="2 3">FAN1</strain>
    </source>
</reference>
<evidence type="ECO:0000313" key="3">
    <source>
        <dbReference type="Proteomes" id="UP000270034"/>
    </source>
</evidence>
<dbReference type="EMBL" id="AP018515">
    <property type="protein sequence ID" value="BBC81365.1"/>
    <property type="molecule type" value="Genomic_DNA"/>
</dbReference>
<name>A0A2Z5ZLR9_9PROT</name>
<organism evidence="2 3">
    <name type="scientific">Acetobacter orientalis</name>
    <dbReference type="NCBI Taxonomy" id="146474"/>
    <lineage>
        <taxon>Bacteria</taxon>
        <taxon>Pseudomonadati</taxon>
        <taxon>Pseudomonadota</taxon>
        <taxon>Alphaproteobacteria</taxon>
        <taxon>Acetobacterales</taxon>
        <taxon>Acetobacteraceae</taxon>
        <taxon>Acetobacter</taxon>
    </lineage>
</organism>
<dbReference type="Proteomes" id="UP000270034">
    <property type="component" value="Chromosome"/>
</dbReference>
<accession>A0A2Z5ZLR9</accession>
<evidence type="ECO:0000256" key="1">
    <source>
        <dbReference type="SAM" id="MobiDB-lite"/>
    </source>
</evidence>
<proteinExistence type="predicted"/>
<protein>
    <submittedName>
        <fullName evidence="2">Outer membrane protein</fullName>
    </submittedName>
</protein>
<evidence type="ECO:0000313" key="2">
    <source>
        <dbReference type="EMBL" id="BBC81365.1"/>
    </source>
</evidence>
<gene>
    <name evidence="2" type="ORF">AcetOrient_orf04565</name>
</gene>